<comment type="caution">
    <text evidence="1">The sequence shown here is derived from an EMBL/GenBank/DDBJ whole genome shotgun (WGS) entry which is preliminary data.</text>
</comment>
<dbReference type="AlphaFoldDB" id="X8E5X0"/>
<dbReference type="Gene3D" id="3.40.50.10540">
    <property type="entry name" value="Crotonobetainyl-coa:carnitine coa-transferase, domain 1"/>
    <property type="match status" value="1"/>
</dbReference>
<dbReference type="InterPro" id="IPR023606">
    <property type="entry name" value="CoA-Trfase_III_dom_1_sf"/>
</dbReference>
<name>X8E5X0_MYCXE</name>
<protein>
    <submittedName>
        <fullName evidence="1">Uncharacterized protein</fullName>
    </submittedName>
</protein>
<dbReference type="EMBL" id="JAOB01000010">
    <property type="protein sequence ID" value="EUA75328.1"/>
    <property type="molecule type" value="Genomic_DNA"/>
</dbReference>
<reference evidence="1" key="1">
    <citation type="submission" date="2014-01" db="EMBL/GenBank/DDBJ databases">
        <authorList>
            <person name="Brown-Elliot B."/>
            <person name="Wallace R."/>
            <person name="Lenaerts A."/>
            <person name="Ordway D."/>
            <person name="DeGroote M.A."/>
            <person name="Parker T."/>
            <person name="Sizemore C."/>
            <person name="Tallon L.J."/>
            <person name="Sadzewicz L.K."/>
            <person name="Sengamalay N."/>
            <person name="Fraser C.M."/>
            <person name="Hine E."/>
            <person name="Shefchek K.A."/>
            <person name="Das S.P."/>
            <person name="Tettelin H."/>
        </authorList>
    </citation>
    <scope>NUCLEOTIDE SEQUENCE [LARGE SCALE GENOMIC DNA]</scope>
    <source>
        <strain evidence="1">4042</strain>
    </source>
</reference>
<proteinExistence type="predicted"/>
<organism evidence="1">
    <name type="scientific">Mycobacterium xenopi 4042</name>
    <dbReference type="NCBI Taxonomy" id="1299334"/>
    <lineage>
        <taxon>Bacteria</taxon>
        <taxon>Bacillati</taxon>
        <taxon>Actinomycetota</taxon>
        <taxon>Actinomycetes</taxon>
        <taxon>Mycobacteriales</taxon>
        <taxon>Mycobacteriaceae</taxon>
        <taxon>Mycobacterium</taxon>
    </lineage>
</organism>
<gene>
    <name evidence="1" type="ORF">I553_3220</name>
</gene>
<dbReference type="SUPFAM" id="SSF89796">
    <property type="entry name" value="CoA-transferase family III (CaiB/BaiF)"/>
    <property type="match status" value="1"/>
</dbReference>
<accession>X8E5X0</accession>
<evidence type="ECO:0000313" key="1">
    <source>
        <dbReference type="EMBL" id="EUA75328.1"/>
    </source>
</evidence>
<sequence length="38" mass="4011">MCAPAPNLGQDTVDVLTERLGLDSDDIARLIRAKTIAG</sequence>
<dbReference type="PATRIC" id="fig|1299334.3.peg.727"/>